<dbReference type="KEGG" id="pchm:VFPPC_17746"/>
<comment type="caution">
    <text evidence="2">The sequence shown here is derived from an EMBL/GenBank/DDBJ whole genome shotgun (WGS) entry which is preliminary data.</text>
</comment>
<accession>A0A219AQM1</accession>
<gene>
    <name evidence="2" type="ORF">VFPPC_17746</name>
</gene>
<dbReference type="RefSeq" id="XP_022285527.1">
    <property type="nucleotide sequence ID" value="XM_022429435.1"/>
</dbReference>
<dbReference type="EMBL" id="LSBJ02000003">
    <property type="protein sequence ID" value="OWT43078.1"/>
    <property type="molecule type" value="Genomic_DNA"/>
</dbReference>
<feature type="region of interest" description="Disordered" evidence="1">
    <location>
        <begin position="22"/>
        <end position="70"/>
    </location>
</feature>
<proteinExistence type="predicted"/>
<sequence length="112" mass="12001">MRFSSTCSSKLLRVSSTDNVAGAACRLPPSMPPSKRPGLPYPSPSTSSWPWSPSHPCPCRPSSSPRPHLRSLAPTLPDCLSYHTPLALAAVLHLHPHVLSHVPPHSRLGSSD</sequence>
<dbReference type="Proteomes" id="UP000078397">
    <property type="component" value="Unassembled WGS sequence"/>
</dbReference>
<keyword evidence="3" id="KW-1185">Reference proteome</keyword>
<feature type="compositionally biased region" description="Pro residues" evidence="1">
    <location>
        <begin position="29"/>
        <end position="43"/>
    </location>
</feature>
<organism evidence="2 3">
    <name type="scientific">Pochonia chlamydosporia 170</name>
    <dbReference type="NCBI Taxonomy" id="1380566"/>
    <lineage>
        <taxon>Eukaryota</taxon>
        <taxon>Fungi</taxon>
        <taxon>Dikarya</taxon>
        <taxon>Ascomycota</taxon>
        <taxon>Pezizomycotina</taxon>
        <taxon>Sordariomycetes</taxon>
        <taxon>Hypocreomycetidae</taxon>
        <taxon>Hypocreales</taxon>
        <taxon>Clavicipitaceae</taxon>
        <taxon>Pochonia</taxon>
    </lineage>
</organism>
<dbReference type="GeneID" id="33936673"/>
<protein>
    <submittedName>
        <fullName evidence="2">Uncharacterized protein</fullName>
    </submittedName>
</protein>
<evidence type="ECO:0000313" key="2">
    <source>
        <dbReference type="EMBL" id="OWT43078.1"/>
    </source>
</evidence>
<reference evidence="2 3" key="1">
    <citation type="journal article" date="2016" name="PLoS Pathog.">
        <title>Biosynthesis of antibiotic leucinostatins in bio-control fungus Purpureocillium lilacinum and their inhibition on phytophthora revealed by genome mining.</title>
        <authorList>
            <person name="Wang G."/>
            <person name="Liu Z."/>
            <person name="Lin R."/>
            <person name="Li E."/>
            <person name="Mao Z."/>
            <person name="Ling J."/>
            <person name="Yang Y."/>
            <person name="Yin W.B."/>
            <person name="Xie B."/>
        </authorList>
    </citation>
    <scope>NUCLEOTIDE SEQUENCE [LARGE SCALE GENOMIC DNA]</scope>
    <source>
        <strain evidence="2">170</strain>
    </source>
</reference>
<name>A0A219AQM1_METCM</name>
<dbReference type="AlphaFoldDB" id="A0A219AQM1"/>
<evidence type="ECO:0000256" key="1">
    <source>
        <dbReference type="SAM" id="MobiDB-lite"/>
    </source>
</evidence>
<evidence type="ECO:0000313" key="3">
    <source>
        <dbReference type="Proteomes" id="UP000078397"/>
    </source>
</evidence>